<accession>A0A564YKG3</accession>
<evidence type="ECO:0000256" key="5">
    <source>
        <dbReference type="ARBA" id="ARBA00022833"/>
    </source>
</evidence>
<dbReference type="GO" id="GO:0051205">
    <property type="term" value="P:protein insertion into membrane"/>
    <property type="evidence" value="ECO:0007669"/>
    <property type="project" value="TreeGrafter"/>
</dbReference>
<evidence type="ECO:0000256" key="2">
    <source>
        <dbReference type="ARBA" id="ARBA00022692"/>
    </source>
</evidence>
<protein>
    <recommendedName>
        <fullName evidence="8">3CxxC-type domain-containing protein</fullName>
    </recommendedName>
</protein>
<dbReference type="SMART" id="SM01328">
    <property type="entry name" value="zf-3CxxC"/>
    <property type="match status" value="1"/>
</dbReference>
<dbReference type="PANTHER" id="PTHR14402">
    <property type="entry name" value="RECEPTOR TRANSPORTING PROTEIN"/>
    <property type="match status" value="1"/>
</dbReference>
<keyword evidence="10" id="KW-1185">Reference proteome</keyword>
<sequence length="456" mass="50553">MRDTHWNPRFIQLSLDLAGRLLNARASCTNHTVDRWPEAQLTLLTPPDQINNTNSTSGSHLATFHLLKHILANSMPLETVFQNNHNNDVTNSLDTWPQVQQHFTTMRSLILTTRITTAKAPLSHHPPPAVLPASTMPNPLFNPLALQPPTMGLPLFLLSQSNRYLFPSPLPLLTASATPTLTGNLLTDILALTGPPTAAAAATPQLPGLRLPTMLPQNILSSVPTPLPTATPTLPPLIRGDQQLQPHVDGQKTNLCHVQVVCFKDEAKTRFMCLKCSKQWTSMKGAITFVVILSHQTTPIQEIKVPIGQMTDRNSHNQRLIVTLRPGANVLLELFPQACADCASHNDVRLSPPKWYPEEVDKVLRNLFVNIHRTFYKNVIFWEQQFDRRRRPGHPTGRHDNTKCLACLSGMCVNAIGQSSNQLHTPGGESADPSSQSECSPICKRRLVPSAKEEFK</sequence>
<keyword evidence="3" id="KW-0479">Metal-binding</keyword>
<evidence type="ECO:0000259" key="8">
    <source>
        <dbReference type="SMART" id="SM01328"/>
    </source>
</evidence>
<dbReference type="GO" id="GO:0016020">
    <property type="term" value="C:membrane"/>
    <property type="evidence" value="ECO:0007669"/>
    <property type="project" value="UniProtKB-SubCell"/>
</dbReference>
<feature type="domain" description="3CxxC-type" evidence="8">
    <location>
        <begin position="266"/>
        <end position="410"/>
    </location>
</feature>
<evidence type="ECO:0000313" key="9">
    <source>
        <dbReference type="EMBL" id="VUZ47103.1"/>
    </source>
</evidence>
<keyword evidence="5" id="KW-0862">Zinc</keyword>
<evidence type="ECO:0000256" key="6">
    <source>
        <dbReference type="ARBA" id="ARBA00022989"/>
    </source>
</evidence>
<comment type="subcellular location">
    <subcellularLocation>
        <location evidence="1">Membrane</location>
        <topology evidence="1">Single-pass membrane protein</topology>
    </subcellularLocation>
</comment>
<dbReference type="GO" id="GO:0006612">
    <property type="term" value="P:protein targeting to membrane"/>
    <property type="evidence" value="ECO:0007669"/>
    <property type="project" value="TreeGrafter"/>
</dbReference>
<dbReference type="InterPro" id="IPR027377">
    <property type="entry name" value="ZAR1/RTP1-5-like_Znf-3CxxC"/>
</dbReference>
<dbReference type="GO" id="GO:0031849">
    <property type="term" value="F:olfactory receptor binding"/>
    <property type="evidence" value="ECO:0007669"/>
    <property type="project" value="TreeGrafter"/>
</dbReference>
<evidence type="ECO:0000256" key="3">
    <source>
        <dbReference type="ARBA" id="ARBA00022723"/>
    </source>
</evidence>
<name>A0A564YKG3_HYMDI</name>
<keyword evidence="2" id="KW-0812">Transmembrane</keyword>
<keyword evidence="7" id="KW-0472">Membrane</keyword>
<evidence type="ECO:0000313" key="10">
    <source>
        <dbReference type="Proteomes" id="UP000321570"/>
    </source>
</evidence>
<dbReference type="Pfam" id="PF13695">
    <property type="entry name" value="Zn_ribbon_3CxxC"/>
    <property type="match status" value="1"/>
</dbReference>
<dbReference type="GO" id="GO:0008270">
    <property type="term" value="F:zinc ion binding"/>
    <property type="evidence" value="ECO:0007669"/>
    <property type="project" value="UniProtKB-KW"/>
</dbReference>
<reference evidence="9 10" key="1">
    <citation type="submission" date="2019-07" db="EMBL/GenBank/DDBJ databases">
        <authorList>
            <person name="Jastrzebski P J."/>
            <person name="Paukszto L."/>
            <person name="Jastrzebski P J."/>
        </authorList>
    </citation>
    <scope>NUCLEOTIDE SEQUENCE [LARGE SCALE GENOMIC DNA]</scope>
    <source>
        <strain evidence="9 10">WMS-il1</strain>
    </source>
</reference>
<evidence type="ECO:0000256" key="7">
    <source>
        <dbReference type="ARBA" id="ARBA00023136"/>
    </source>
</evidence>
<dbReference type="PANTHER" id="PTHR14402:SF10">
    <property type="entry name" value="3CXXC-TYPE DOMAIN-CONTAINING PROTEIN"/>
    <property type="match status" value="1"/>
</dbReference>
<keyword evidence="4" id="KW-0863">Zinc-finger</keyword>
<evidence type="ECO:0000256" key="1">
    <source>
        <dbReference type="ARBA" id="ARBA00004167"/>
    </source>
</evidence>
<keyword evidence="6" id="KW-1133">Transmembrane helix</keyword>
<dbReference type="InterPro" id="IPR026096">
    <property type="entry name" value="R-trans_p"/>
</dbReference>
<evidence type="ECO:0000256" key="4">
    <source>
        <dbReference type="ARBA" id="ARBA00022771"/>
    </source>
</evidence>
<dbReference type="AlphaFoldDB" id="A0A564YKG3"/>
<dbReference type="EMBL" id="CABIJS010000222">
    <property type="protein sequence ID" value="VUZ47103.1"/>
    <property type="molecule type" value="Genomic_DNA"/>
</dbReference>
<proteinExistence type="predicted"/>
<gene>
    <name evidence="9" type="ORF">WMSIL1_LOCUS6599</name>
</gene>
<dbReference type="Proteomes" id="UP000321570">
    <property type="component" value="Unassembled WGS sequence"/>
</dbReference>
<organism evidence="9 10">
    <name type="scientific">Hymenolepis diminuta</name>
    <name type="common">Rat tapeworm</name>
    <dbReference type="NCBI Taxonomy" id="6216"/>
    <lineage>
        <taxon>Eukaryota</taxon>
        <taxon>Metazoa</taxon>
        <taxon>Spiralia</taxon>
        <taxon>Lophotrochozoa</taxon>
        <taxon>Platyhelminthes</taxon>
        <taxon>Cestoda</taxon>
        <taxon>Eucestoda</taxon>
        <taxon>Cyclophyllidea</taxon>
        <taxon>Hymenolepididae</taxon>
        <taxon>Hymenolepis</taxon>
    </lineage>
</organism>